<feature type="domain" description="Topo IIA-type catalytic" evidence="7">
    <location>
        <begin position="69"/>
        <end position="557"/>
    </location>
</feature>
<dbReference type="InterPro" id="IPR013758">
    <property type="entry name" value="Topo_IIA_A/C_ab"/>
</dbReference>
<evidence type="ECO:0000313" key="8">
    <source>
        <dbReference type="EMBL" id="PSV01151.1"/>
    </source>
</evidence>
<evidence type="ECO:0000313" key="9">
    <source>
        <dbReference type="Proteomes" id="UP000241426"/>
    </source>
</evidence>
<dbReference type="GO" id="GO:0005737">
    <property type="term" value="C:cytoplasm"/>
    <property type="evidence" value="ECO:0007669"/>
    <property type="project" value="TreeGrafter"/>
</dbReference>
<dbReference type="GO" id="GO:0006265">
    <property type="term" value="P:DNA topological change"/>
    <property type="evidence" value="ECO:0007669"/>
    <property type="project" value="UniProtKB-UniRule"/>
</dbReference>
<dbReference type="SUPFAM" id="SSF101904">
    <property type="entry name" value="GyrA/ParC C-terminal domain-like"/>
    <property type="match status" value="1"/>
</dbReference>
<keyword evidence="3 6" id="KW-0799">Topoisomerase</keyword>
<dbReference type="InterPro" id="IPR013757">
    <property type="entry name" value="Topo_IIA_A_a_sf"/>
</dbReference>
<name>A0A2T3KMY1_9GAMM</name>
<evidence type="ECO:0000256" key="5">
    <source>
        <dbReference type="ARBA" id="ARBA00023235"/>
    </source>
</evidence>
<dbReference type="Pfam" id="PF03989">
    <property type="entry name" value="DNA_gyraseA_C"/>
    <property type="match status" value="4"/>
</dbReference>
<keyword evidence="4 6" id="KW-0238">DNA-binding</keyword>
<dbReference type="GO" id="GO:0009330">
    <property type="term" value="C:DNA topoisomerase type II (double strand cut, ATP-hydrolyzing) complex"/>
    <property type="evidence" value="ECO:0007669"/>
    <property type="project" value="TreeGrafter"/>
</dbReference>
<dbReference type="InterPro" id="IPR002205">
    <property type="entry name" value="Topo_IIA_dom_A"/>
</dbReference>
<dbReference type="EC" id="5.6.2.2" evidence="2"/>
<dbReference type="Gene3D" id="3.90.199.10">
    <property type="entry name" value="Topoisomerase II, domain 5"/>
    <property type="match status" value="1"/>
</dbReference>
<evidence type="ECO:0000259" key="7">
    <source>
        <dbReference type="PROSITE" id="PS52040"/>
    </source>
</evidence>
<evidence type="ECO:0000256" key="4">
    <source>
        <dbReference type="ARBA" id="ARBA00023125"/>
    </source>
</evidence>
<dbReference type="SUPFAM" id="SSF56719">
    <property type="entry name" value="Type II DNA topoisomerase"/>
    <property type="match status" value="1"/>
</dbReference>
<dbReference type="InterPro" id="IPR006691">
    <property type="entry name" value="GyrA/parC_rep"/>
</dbReference>
<dbReference type="RefSeq" id="WP_107288878.1">
    <property type="nucleotide sequence ID" value="NZ_PYNF01000002.1"/>
</dbReference>
<dbReference type="GO" id="GO:0003918">
    <property type="term" value="F:DNA topoisomerase type II (double strand cut, ATP-hydrolyzing) activity"/>
    <property type="evidence" value="ECO:0007669"/>
    <property type="project" value="UniProtKB-EC"/>
</dbReference>
<dbReference type="Proteomes" id="UP000241426">
    <property type="component" value="Unassembled WGS sequence"/>
</dbReference>
<dbReference type="PANTHER" id="PTHR43493:SF9">
    <property type="entry name" value="DNA TOPOISOMERASE 4 SUBUNIT A"/>
    <property type="match status" value="1"/>
</dbReference>
<feature type="active site" description="O-(5'-phospho-DNA)-tyrosine intermediate" evidence="6">
    <location>
        <position position="157"/>
    </location>
</feature>
<dbReference type="PROSITE" id="PS52040">
    <property type="entry name" value="TOPO_IIA"/>
    <property type="match status" value="1"/>
</dbReference>
<keyword evidence="5 6" id="KW-0413">Isomerase</keyword>
<dbReference type="GO" id="GO:0005524">
    <property type="term" value="F:ATP binding"/>
    <property type="evidence" value="ECO:0007669"/>
    <property type="project" value="InterPro"/>
</dbReference>
<evidence type="ECO:0000256" key="3">
    <source>
        <dbReference type="ARBA" id="ARBA00023029"/>
    </source>
</evidence>
<organism evidence="8 9">
    <name type="scientific">Photobacterium kishitanii</name>
    <dbReference type="NCBI Taxonomy" id="318456"/>
    <lineage>
        <taxon>Bacteria</taxon>
        <taxon>Pseudomonadati</taxon>
        <taxon>Pseudomonadota</taxon>
        <taxon>Gammaproteobacteria</taxon>
        <taxon>Vibrionales</taxon>
        <taxon>Vibrionaceae</taxon>
        <taxon>Photobacterium</taxon>
    </lineage>
</organism>
<dbReference type="Gene3D" id="3.30.1360.40">
    <property type="match status" value="1"/>
</dbReference>
<evidence type="ECO:0000256" key="6">
    <source>
        <dbReference type="PROSITE-ProRule" id="PRU01384"/>
    </source>
</evidence>
<comment type="caution">
    <text evidence="8">The sequence shown here is derived from an EMBL/GenBank/DDBJ whole genome shotgun (WGS) entry which is preliminary data.</text>
</comment>
<dbReference type="SMART" id="SM00434">
    <property type="entry name" value="TOP4c"/>
    <property type="match status" value="1"/>
</dbReference>
<dbReference type="EMBL" id="PYNF01000002">
    <property type="protein sequence ID" value="PSV01151.1"/>
    <property type="molecule type" value="Genomic_DNA"/>
</dbReference>
<dbReference type="InterPro" id="IPR013760">
    <property type="entry name" value="Topo_IIA-like_dom_sf"/>
</dbReference>
<evidence type="ECO:0000256" key="1">
    <source>
        <dbReference type="ARBA" id="ARBA00000185"/>
    </source>
</evidence>
<dbReference type="PANTHER" id="PTHR43493">
    <property type="entry name" value="DNA GYRASE/TOPOISOMERASE SUBUNIT A"/>
    <property type="match status" value="1"/>
</dbReference>
<comment type="catalytic activity">
    <reaction evidence="1 6">
        <text>ATP-dependent breakage, passage and rejoining of double-stranded DNA.</text>
        <dbReference type="EC" id="5.6.2.2"/>
    </reaction>
</comment>
<evidence type="ECO:0000256" key="2">
    <source>
        <dbReference type="ARBA" id="ARBA00012895"/>
    </source>
</evidence>
<dbReference type="Pfam" id="PF00521">
    <property type="entry name" value="DNA_topoisoIV"/>
    <property type="match status" value="1"/>
</dbReference>
<accession>A0A2T3KMY1</accession>
<protein>
    <recommendedName>
        <fullName evidence="2">DNA topoisomerase (ATP-hydrolyzing)</fullName>
        <ecNumber evidence="2">5.6.2.2</ecNumber>
    </recommendedName>
</protein>
<reference evidence="8 9" key="1">
    <citation type="submission" date="2018-01" db="EMBL/GenBank/DDBJ databases">
        <title>Whole genome sequencing of Histamine producing bacteria.</title>
        <authorList>
            <person name="Butler K."/>
        </authorList>
    </citation>
    <scope>NUCLEOTIDE SEQUENCE [LARGE SCALE GENOMIC DNA]</scope>
    <source>
        <strain evidence="8 9">FS-7.2</strain>
    </source>
</reference>
<dbReference type="CDD" id="cd00187">
    <property type="entry name" value="TOP4c"/>
    <property type="match status" value="1"/>
</dbReference>
<dbReference type="GO" id="GO:0003677">
    <property type="term" value="F:DNA binding"/>
    <property type="evidence" value="ECO:0007669"/>
    <property type="project" value="UniProtKB-UniRule"/>
</dbReference>
<dbReference type="Gene3D" id="1.10.268.10">
    <property type="entry name" value="Topoisomerase, domain 3"/>
    <property type="match status" value="1"/>
</dbReference>
<dbReference type="Gene3D" id="2.120.10.90">
    <property type="entry name" value="DNA gyrase/topoisomerase IV, subunit A, C-terminal"/>
    <property type="match status" value="1"/>
</dbReference>
<dbReference type="AlphaFoldDB" id="A0A2T3KMY1"/>
<sequence>MTKNKNDVENFLTVIEKNKITTVVEEDNGKYLFITEDGDAVTFDQLELDEHIKVAFCEYAKYVLINRSLPDIRDGLKTGQRRIIYAQNELGNFYNKQYKKSARVVGDVIGKYHPHGDSSVYEALVRMTQPWIMNVPLSIGQGNWGCEDGSSAAAMRYTEVKLSKASSSLVEELKDDTVDWADNYDQSEKEPLIMPAKFPNLLINGTSGIAVGMASKIPPHNPIEVIECVKLYVSNIVAGKENNTEEFIALMPAPDFPTGGLVHGLEQYHNVWKTGRGALRIRSVWHHEVVDGRNCIIVTELPYGVKPSKLLLQIEESCKPDERTEKIKVSGVRYVRDETDNKVGTRIVIALNDGNDPEITFNELCNLTSSQLDISYNYNMNVVKDNEPKPVGIFDCIDSFVKFREDIILKKTMKRLNDNLRRAYLLDGLAKALEKLDDVITVIRKSPDQKTARENLMAFLDIEEEQAKYIVDMSLGRLTSNEVSKTIDDIKTCHDIIDYCKNIIENRAARLDVILQEADEQIEIFQTIKDEDTGKLLYARRRSQYQYDAINIKREDLIPNEPCNLMISRDGFVRRILQSEFMTQNRNTLGNKSMDLAKGDIIKTSLSCSNHDNIAFITTNGRVAFAKAYNISSENSGCHMNNIIKLDADEQISSVTSLSNEIFQDDDANFVFVTEKAKIKQVKLNSFNNKVRRTVIACNLRDDDRIIFCGIAYKDSIITLISDGNRVSMFNVGDQVAVRSRTAGGVNSMKQSTGSKVIGGAVIQPSELDSTLIGCLSNNGRLKVSKLTDYRLASGRLAAGVKAMNLDDKSKLFTAFVFKDSEKAELDVLTITKKAVSNRINIETFGVQNKNTSGKMLIKLAKDDVLISANVVEASK</sequence>
<gene>
    <name evidence="8" type="ORF">C9J27_03770</name>
</gene>
<dbReference type="InterPro" id="IPR050220">
    <property type="entry name" value="Type_II_DNA_Topoisomerases"/>
</dbReference>
<proteinExistence type="predicted"/>
<dbReference type="InterPro" id="IPR035516">
    <property type="entry name" value="Gyrase/topoIV_suA_C"/>
</dbReference>